<dbReference type="GO" id="GO:0008915">
    <property type="term" value="F:lipid-A-disaccharide synthase activity"/>
    <property type="evidence" value="ECO:0007669"/>
    <property type="project" value="UniProtKB-UniRule"/>
</dbReference>
<dbReference type="OrthoDB" id="9801642at2"/>
<dbReference type="EMBL" id="JRMQ02000001">
    <property type="protein sequence ID" value="TLE03333.1"/>
    <property type="molecule type" value="Genomic_DNA"/>
</dbReference>
<comment type="catalytic activity">
    <reaction evidence="9">
        <text>a lipid X + a UDP-2-N,3-O-bis[(3R)-3-hydroxyacyl]-alpha-D-glucosamine = a lipid A disaccharide + UDP + H(+)</text>
        <dbReference type="Rhea" id="RHEA:67828"/>
        <dbReference type="ChEBI" id="CHEBI:15378"/>
        <dbReference type="ChEBI" id="CHEBI:58223"/>
        <dbReference type="ChEBI" id="CHEBI:137748"/>
        <dbReference type="ChEBI" id="CHEBI:176338"/>
        <dbReference type="ChEBI" id="CHEBI:176343"/>
        <dbReference type="EC" id="2.4.1.182"/>
    </reaction>
</comment>
<dbReference type="Proteomes" id="UP000029707">
    <property type="component" value="Unassembled WGS sequence"/>
</dbReference>
<protein>
    <recommendedName>
        <fullName evidence="3 10">Lipid-A-disaccharide synthase</fullName>
        <ecNumber evidence="2 10">2.4.1.182</ecNumber>
    </recommendedName>
</protein>
<keyword evidence="4" id="KW-0444">Lipid biosynthesis</keyword>
<name>A0A4V6I4C2_9HELI</name>
<dbReference type="GO" id="GO:0016020">
    <property type="term" value="C:membrane"/>
    <property type="evidence" value="ECO:0007669"/>
    <property type="project" value="GOC"/>
</dbReference>
<dbReference type="STRING" id="425400.LS65_01795"/>
<dbReference type="NCBIfam" id="TIGR00215">
    <property type="entry name" value="lpxB"/>
    <property type="match status" value="1"/>
</dbReference>
<comment type="function">
    <text evidence="1">Condensation of UDP-2,3-diacylglucosamine and 2,3-diacylglucosamine-1-phosphate to form lipid A disaccharide, a precursor of lipid A, a phosphorylated glycolipid that anchors the lipopolysaccharide to the outer membrane of the cell.</text>
</comment>
<dbReference type="PANTHER" id="PTHR30372">
    <property type="entry name" value="LIPID-A-DISACCHARIDE SYNTHASE"/>
    <property type="match status" value="1"/>
</dbReference>
<keyword evidence="12" id="KW-1185">Reference proteome</keyword>
<evidence type="ECO:0000256" key="1">
    <source>
        <dbReference type="ARBA" id="ARBA00002056"/>
    </source>
</evidence>
<dbReference type="InterPro" id="IPR003835">
    <property type="entry name" value="Glyco_trans_19"/>
</dbReference>
<gene>
    <name evidence="11" type="ORF">LS65_000760</name>
</gene>
<keyword evidence="8" id="KW-0443">Lipid metabolism</keyword>
<evidence type="ECO:0000256" key="5">
    <source>
        <dbReference type="ARBA" id="ARBA00022556"/>
    </source>
</evidence>
<dbReference type="AlphaFoldDB" id="A0A4V6I4C2"/>
<dbReference type="GO" id="GO:0009245">
    <property type="term" value="P:lipid A biosynthetic process"/>
    <property type="evidence" value="ECO:0007669"/>
    <property type="project" value="UniProtKB-UniRule"/>
</dbReference>
<keyword evidence="6 11" id="KW-0328">Glycosyltransferase</keyword>
<evidence type="ECO:0000256" key="8">
    <source>
        <dbReference type="ARBA" id="ARBA00023098"/>
    </source>
</evidence>
<proteinExistence type="predicted"/>
<reference evidence="11 12" key="1">
    <citation type="journal article" date="2014" name="Genome Announc.">
        <title>Draft genome sequences of eight enterohepatic helicobacter species isolated from both laboratory and wild rodents.</title>
        <authorList>
            <person name="Sheh A."/>
            <person name="Shen Z."/>
            <person name="Fox J.G."/>
        </authorList>
    </citation>
    <scope>NUCLEOTIDE SEQUENCE [LARGE SCALE GENOMIC DNA]</scope>
    <source>
        <strain evidence="11 12">MIT 01-6451</strain>
    </source>
</reference>
<sequence length="377" mass="42843">MFKSKRLFVSACEPSANIHLQFLAKNLDSSVQVCGIFEPNVFAHFPNAKASYTLENFAVMGFFDVIKKINFFKEAINKMIKLAEESDVVLLMDSSSFNLPIAKALKKNGSKVPIVYYILPQVWAWKPWRAKQIESICDYLCAILPFELAMYPRAQKEKRIQYVGHPLLDEIPALKEQPLPLENGKIAFMPGSRKSEIQRIFPVFVKVAKQLPNKKVLIIPEHFKKLESYELAQIYGNDIEMFEISYDANTALYESSFAFICSGTATLQATLIGTPLVLGYKTRNTDILFARIFVRLNHIGLANILYNALHLGNSHIGTKQIHPELIQSNLTAINLLKAYNDTRPELFFSQVKELRDYLQHGSAEKVATLLTKLLHKN</sequence>
<evidence type="ECO:0000256" key="3">
    <source>
        <dbReference type="ARBA" id="ARBA00020902"/>
    </source>
</evidence>
<keyword evidence="5" id="KW-0441">Lipid A biosynthesis</keyword>
<keyword evidence="7 11" id="KW-0808">Transferase</keyword>
<dbReference type="RefSeq" id="WP_034360837.1">
    <property type="nucleotide sequence ID" value="NZ_CAJUDB010000011.1"/>
</dbReference>
<evidence type="ECO:0000256" key="7">
    <source>
        <dbReference type="ARBA" id="ARBA00022679"/>
    </source>
</evidence>
<evidence type="ECO:0000256" key="4">
    <source>
        <dbReference type="ARBA" id="ARBA00022516"/>
    </source>
</evidence>
<evidence type="ECO:0000256" key="9">
    <source>
        <dbReference type="ARBA" id="ARBA00048975"/>
    </source>
</evidence>
<dbReference type="Pfam" id="PF02684">
    <property type="entry name" value="LpxB"/>
    <property type="match status" value="1"/>
</dbReference>
<evidence type="ECO:0000256" key="10">
    <source>
        <dbReference type="NCBIfam" id="TIGR00215"/>
    </source>
</evidence>
<evidence type="ECO:0000313" key="12">
    <source>
        <dbReference type="Proteomes" id="UP000029707"/>
    </source>
</evidence>
<evidence type="ECO:0000256" key="6">
    <source>
        <dbReference type="ARBA" id="ARBA00022676"/>
    </source>
</evidence>
<dbReference type="GeneID" id="82321240"/>
<dbReference type="PANTHER" id="PTHR30372:SF4">
    <property type="entry name" value="LIPID-A-DISACCHARIDE SYNTHASE, MITOCHONDRIAL-RELATED"/>
    <property type="match status" value="1"/>
</dbReference>
<dbReference type="SUPFAM" id="SSF53756">
    <property type="entry name" value="UDP-Glycosyltransferase/glycogen phosphorylase"/>
    <property type="match status" value="1"/>
</dbReference>
<accession>A0A4V6I4C2</accession>
<comment type="caution">
    <text evidence="11">The sequence shown here is derived from an EMBL/GenBank/DDBJ whole genome shotgun (WGS) entry which is preliminary data.</text>
</comment>
<organism evidence="11 12">
    <name type="scientific">Helicobacter japonicus</name>
    <dbReference type="NCBI Taxonomy" id="425400"/>
    <lineage>
        <taxon>Bacteria</taxon>
        <taxon>Pseudomonadati</taxon>
        <taxon>Campylobacterota</taxon>
        <taxon>Epsilonproteobacteria</taxon>
        <taxon>Campylobacterales</taxon>
        <taxon>Helicobacteraceae</taxon>
        <taxon>Helicobacter</taxon>
    </lineage>
</organism>
<evidence type="ECO:0000313" key="11">
    <source>
        <dbReference type="EMBL" id="TLE03333.1"/>
    </source>
</evidence>
<evidence type="ECO:0000256" key="2">
    <source>
        <dbReference type="ARBA" id="ARBA00012687"/>
    </source>
</evidence>
<dbReference type="EC" id="2.4.1.182" evidence="2 10"/>
<dbReference type="GO" id="GO:0005543">
    <property type="term" value="F:phospholipid binding"/>
    <property type="evidence" value="ECO:0007669"/>
    <property type="project" value="TreeGrafter"/>
</dbReference>